<dbReference type="eggNOG" id="ENOG502TJNY">
    <property type="taxonomic scope" value="Eukaryota"/>
</dbReference>
<name>A0A1I7TUU1_9PELO</name>
<evidence type="ECO:0000313" key="3">
    <source>
        <dbReference type="WBParaSite" id="Csp11.Scaffold629.g12005.t1"/>
    </source>
</evidence>
<keyword evidence="1" id="KW-1133">Transmembrane helix</keyword>
<reference evidence="3" key="1">
    <citation type="submission" date="2016-11" db="UniProtKB">
        <authorList>
            <consortium name="WormBaseParasite"/>
        </authorList>
    </citation>
    <scope>IDENTIFICATION</scope>
</reference>
<feature type="transmembrane region" description="Helical" evidence="1">
    <location>
        <begin position="105"/>
        <end position="134"/>
    </location>
</feature>
<feature type="transmembrane region" description="Helical" evidence="1">
    <location>
        <begin position="14"/>
        <end position="38"/>
    </location>
</feature>
<feature type="transmembrane region" description="Helical" evidence="1">
    <location>
        <begin position="44"/>
        <end position="66"/>
    </location>
</feature>
<feature type="transmembrane region" description="Helical" evidence="1">
    <location>
        <begin position="78"/>
        <end position="99"/>
    </location>
</feature>
<organism evidence="2 3">
    <name type="scientific">Caenorhabditis tropicalis</name>
    <dbReference type="NCBI Taxonomy" id="1561998"/>
    <lineage>
        <taxon>Eukaryota</taxon>
        <taxon>Metazoa</taxon>
        <taxon>Ecdysozoa</taxon>
        <taxon>Nematoda</taxon>
        <taxon>Chromadorea</taxon>
        <taxon>Rhabditida</taxon>
        <taxon>Rhabditina</taxon>
        <taxon>Rhabditomorpha</taxon>
        <taxon>Rhabditoidea</taxon>
        <taxon>Rhabditidae</taxon>
        <taxon>Peloderinae</taxon>
        <taxon>Caenorhabditis</taxon>
    </lineage>
</organism>
<dbReference type="Proteomes" id="UP000095282">
    <property type="component" value="Unplaced"/>
</dbReference>
<evidence type="ECO:0000313" key="2">
    <source>
        <dbReference type="Proteomes" id="UP000095282"/>
    </source>
</evidence>
<evidence type="ECO:0000256" key="1">
    <source>
        <dbReference type="SAM" id="Phobius"/>
    </source>
</evidence>
<protein>
    <submittedName>
        <fullName evidence="3">MARVEL domain-containing protein</fullName>
    </submittedName>
</protein>
<accession>A0A1I7TUU1</accession>
<sequence>MTILVDMKPKTQKLIHMIIGLIGMIFAVWIMIGCILAMHLDFHAYIAGCVYLICLYLLCIFFCIFWSHRTILYIALPFFQCPILIDLFHLVIGIILSFIPSFHNHLPFCIILLFASYSFCVDAYSCIFTEYYLLCRHHNRNEANPRELRVDHRVYRD</sequence>
<keyword evidence="1" id="KW-0812">Transmembrane</keyword>
<keyword evidence="2" id="KW-1185">Reference proteome</keyword>
<proteinExistence type="predicted"/>
<keyword evidence="1" id="KW-0472">Membrane</keyword>
<dbReference type="WBParaSite" id="Csp11.Scaffold629.g12005.t1">
    <property type="protein sequence ID" value="Csp11.Scaffold629.g12005.t1"/>
    <property type="gene ID" value="Csp11.Scaffold629.g12005"/>
</dbReference>
<dbReference type="AlphaFoldDB" id="A0A1I7TUU1"/>